<sequence length="200" mass="22908">MKILRTEGGLLHPDILKNPENVICLQSNCVATKIHSESINDLLWRALGFGNPYEDRRPKPSHQMGWKHRRRNLALPEDRPRMGTIKVFQDDKKKCGLVCLFAQYNMGSGKHFYFSDKEYIDACHEFDGANPSLNRLKAFSKCLNELSSSPQIVSFKNVLFPYKIGCSRAGGNWSDYLRTLQMFDKSNHNLIVYIVIPSQA</sequence>
<accession>A0A401IPE9</accession>
<dbReference type="Gene3D" id="3.40.220.10">
    <property type="entry name" value="Leucine Aminopeptidase, subunit E, domain 1"/>
    <property type="match status" value="1"/>
</dbReference>
<evidence type="ECO:0000313" key="1">
    <source>
        <dbReference type="EMBL" id="GBG35482.1"/>
    </source>
</evidence>
<comment type="caution">
    <text evidence="1">The sequence shown here is derived from an EMBL/GenBank/DDBJ whole genome shotgun (WGS) entry which is preliminary data.</text>
</comment>
<proteinExistence type="predicted"/>
<reference evidence="1" key="1">
    <citation type="journal article" date="2018" name="J. Virol.">
        <title>Crustacean Genome Exploration Reveals the Evolutionary Origin of White Spot Syndrome Virus.</title>
        <authorList>
            <person name="Kawato S."/>
            <person name="Shitara A."/>
            <person name="Wang Y."/>
            <person name="Nozaki R."/>
            <person name="Kondo H."/>
            <person name="Hirono I."/>
        </authorList>
    </citation>
    <scope>NUCLEOTIDE SEQUENCE</scope>
    <source>
        <strain evidence="1">Mikawa-1</strain>
    </source>
</reference>
<organism evidence="1">
    <name type="scientific">Metapenaeus ensis nimavirus</name>
    <dbReference type="NCBI Taxonomy" id="2133794"/>
    <lineage>
        <taxon>Viruses</taxon>
        <taxon>Viruses incertae sedis</taxon>
        <taxon>Naldaviricetes</taxon>
        <taxon>Nimaviridae</taxon>
    </lineage>
</organism>
<dbReference type="InterPro" id="IPR043472">
    <property type="entry name" value="Macro_dom-like"/>
</dbReference>
<protein>
    <submittedName>
        <fullName evidence="1">Wsv206-like protein</fullName>
    </submittedName>
</protein>
<dbReference type="EMBL" id="BFCE01000004">
    <property type="protein sequence ID" value="GBG35482.1"/>
    <property type="molecule type" value="Genomic_DNA"/>
</dbReference>
<name>A0A401IPE9_9VIRU</name>
<dbReference type="SUPFAM" id="SSF52949">
    <property type="entry name" value="Macro domain-like"/>
    <property type="match status" value="1"/>
</dbReference>